<feature type="region of interest" description="Disordered" evidence="1">
    <location>
        <begin position="15"/>
        <end position="37"/>
    </location>
</feature>
<accession>A0A7R9ID75</accession>
<proteinExistence type="predicted"/>
<dbReference type="EMBL" id="OE000766">
    <property type="protein sequence ID" value="CAD7454980.1"/>
    <property type="molecule type" value="Genomic_DNA"/>
</dbReference>
<organism evidence="2">
    <name type="scientific">Timema tahoe</name>
    <dbReference type="NCBI Taxonomy" id="61484"/>
    <lineage>
        <taxon>Eukaryota</taxon>
        <taxon>Metazoa</taxon>
        <taxon>Ecdysozoa</taxon>
        <taxon>Arthropoda</taxon>
        <taxon>Hexapoda</taxon>
        <taxon>Insecta</taxon>
        <taxon>Pterygota</taxon>
        <taxon>Neoptera</taxon>
        <taxon>Polyneoptera</taxon>
        <taxon>Phasmatodea</taxon>
        <taxon>Timematodea</taxon>
        <taxon>Timematoidea</taxon>
        <taxon>Timematidae</taxon>
        <taxon>Timema</taxon>
    </lineage>
</organism>
<evidence type="ECO:0000256" key="1">
    <source>
        <dbReference type="SAM" id="MobiDB-lite"/>
    </source>
</evidence>
<protein>
    <submittedName>
        <fullName evidence="2">Uncharacterized protein</fullName>
    </submittedName>
</protein>
<reference evidence="2" key="1">
    <citation type="submission" date="2020-11" db="EMBL/GenBank/DDBJ databases">
        <authorList>
            <person name="Tran Van P."/>
        </authorList>
    </citation>
    <scope>NUCLEOTIDE SEQUENCE</scope>
</reference>
<evidence type="ECO:0000313" key="2">
    <source>
        <dbReference type="EMBL" id="CAD7454980.1"/>
    </source>
</evidence>
<dbReference type="Gene3D" id="1.20.140.150">
    <property type="match status" value="1"/>
</dbReference>
<sequence length="177" mass="19762">MIFVYHHIIPKSRGRKVTGARNLPGSRPPSSSSDTMDDREKKILKEIIFERRALLACTCMVGISLVLWVASISTDYWFTVNGGQQGIYVNESKRFFLSSNSGLFRICRLAMANATATKGMTIDPKTNVTVTGKLAFFLRYDEWRDDSTGRSDSRTMALGCAVSTAQLCEEEGKIFID</sequence>
<name>A0A7R9ID75_9NEOP</name>
<gene>
    <name evidence="2" type="ORF">TTEB3V08_LOCUS3069</name>
</gene>
<dbReference type="AlphaFoldDB" id="A0A7R9ID75"/>